<dbReference type="FunFam" id="1.10.10.10:FF:000001">
    <property type="entry name" value="LysR family transcriptional regulator"/>
    <property type="match status" value="1"/>
</dbReference>
<dbReference type="Pfam" id="PF00126">
    <property type="entry name" value="HTH_1"/>
    <property type="match status" value="1"/>
</dbReference>
<protein>
    <recommendedName>
        <fullName evidence="5">HTH lysR-type domain-containing protein</fullName>
    </recommendedName>
</protein>
<gene>
    <name evidence="6" type="ORF">BK648_07615</name>
</gene>
<keyword evidence="3" id="KW-0238">DNA-binding</keyword>
<evidence type="ECO:0000313" key="6">
    <source>
        <dbReference type="EMBL" id="ROM53405.1"/>
    </source>
</evidence>
<accession>A0A423FAP9</accession>
<dbReference type="Gene3D" id="3.40.190.290">
    <property type="match status" value="1"/>
</dbReference>
<dbReference type="CDD" id="cd08422">
    <property type="entry name" value="PBP2_CrgA_like"/>
    <property type="match status" value="1"/>
</dbReference>
<sequence>MDMITAMKIFIRVAETGNFTSAANSLLLSVSHVSRAVSELESHVEARLIQRTTRYHSITEAGARYLERCREIVSLIDQATTEASNSCISPSGCLKIHAVTEFGLECLMPLVVEYEKICPAVHVDLTLERRELSLVGGQYDILIALSENLPDSEMVAQPLGSFFSVACASPGYLEKYGIPKTVQELSQHQCLRLSIPTSSDDWLFKGNHGSESFEPGGGFKVNLSQALLHAAISDMGVCVLPTFVAAQALESGTLKRLLPEYRLQEKDISALYYSRRYLDAKIKSWIDFLRTKLPGAFEHYCKVVDDDRYWAK</sequence>
<comment type="caution">
    <text evidence="6">The sequence shown here is derived from an EMBL/GenBank/DDBJ whole genome shotgun (WGS) entry which is preliminary data.</text>
</comment>
<dbReference type="InterPro" id="IPR036390">
    <property type="entry name" value="WH_DNA-bd_sf"/>
</dbReference>
<keyword evidence="4" id="KW-0804">Transcription</keyword>
<dbReference type="PROSITE" id="PS50931">
    <property type="entry name" value="HTH_LYSR"/>
    <property type="match status" value="1"/>
</dbReference>
<dbReference type="GO" id="GO:0003700">
    <property type="term" value="F:DNA-binding transcription factor activity"/>
    <property type="evidence" value="ECO:0007669"/>
    <property type="project" value="InterPro"/>
</dbReference>
<dbReference type="GO" id="GO:0003677">
    <property type="term" value="F:DNA binding"/>
    <property type="evidence" value="ECO:0007669"/>
    <property type="project" value="UniProtKB-KW"/>
</dbReference>
<dbReference type="Pfam" id="PF03466">
    <property type="entry name" value="LysR_substrate"/>
    <property type="match status" value="1"/>
</dbReference>
<dbReference type="Gene3D" id="1.10.10.10">
    <property type="entry name" value="Winged helix-like DNA-binding domain superfamily/Winged helix DNA-binding domain"/>
    <property type="match status" value="1"/>
</dbReference>
<dbReference type="PANTHER" id="PTHR30537:SF5">
    <property type="entry name" value="HTH-TYPE TRANSCRIPTIONAL ACTIVATOR TTDR-RELATED"/>
    <property type="match status" value="1"/>
</dbReference>
<comment type="similarity">
    <text evidence="1">Belongs to the LysR transcriptional regulatory family.</text>
</comment>
<dbReference type="EMBL" id="MOAY01000030">
    <property type="protein sequence ID" value="ROM53405.1"/>
    <property type="molecule type" value="Genomic_DNA"/>
</dbReference>
<dbReference type="InterPro" id="IPR036388">
    <property type="entry name" value="WH-like_DNA-bd_sf"/>
</dbReference>
<name>A0A423FAP9_9PSED</name>
<feature type="domain" description="HTH lysR-type" evidence="5">
    <location>
        <begin position="1"/>
        <end position="59"/>
    </location>
</feature>
<dbReference type="PANTHER" id="PTHR30537">
    <property type="entry name" value="HTH-TYPE TRANSCRIPTIONAL REGULATOR"/>
    <property type="match status" value="1"/>
</dbReference>
<evidence type="ECO:0000256" key="4">
    <source>
        <dbReference type="ARBA" id="ARBA00023163"/>
    </source>
</evidence>
<organism evidence="6 7">
    <name type="scientific">Pseudomonas poae</name>
    <dbReference type="NCBI Taxonomy" id="200451"/>
    <lineage>
        <taxon>Bacteria</taxon>
        <taxon>Pseudomonadati</taxon>
        <taxon>Pseudomonadota</taxon>
        <taxon>Gammaproteobacteria</taxon>
        <taxon>Pseudomonadales</taxon>
        <taxon>Pseudomonadaceae</taxon>
        <taxon>Pseudomonas</taxon>
    </lineage>
</organism>
<keyword evidence="2" id="KW-0805">Transcription regulation</keyword>
<dbReference type="RefSeq" id="WP_123715491.1">
    <property type="nucleotide sequence ID" value="NZ_MOAY01000030.1"/>
</dbReference>
<evidence type="ECO:0000256" key="2">
    <source>
        <dbReference type="ARBA" id="ARBA00023015"/>
    </source>
</evidence>
<evidence type="ECO:0000256" key="1">
    <source>
        <dbReference type="ARBA" id="ARBA00009437"/>
    </source>
</evidence>
<dbReference type="InterPro" id="IPR000847">
    <property type="entry name" value="LysR_HTH_N"/>
</dbReference>
<evidence type="ECO:0000259" key="5">
    <source>
        <dbReference type="PROSITE" id="PS50931"/>
    </source>
</evidence>
<dbReference type="InterPro" id="IPR005119">
    <property type="entry name" value="LysR_subst-bd"/>
</dbReference>
<proteinExistence type="inferred from homology"/>
<dbReference type="AlphaFoldDB" id="A0A423FAP9"/>
<evidence type="ECO:0000313" key="7">
    <source>
        <dbReference type="Proteomes" id="UP000284656"/>
    </source>
</evidence>
<dbReference type="SUPFAM" id="SSF46785">
    <property type="entry name" value="Winged helix' DNA-binding domain"/>
    <property type="match status" value="1"/>
</dbReference>
<reference evidence="6 7" key="1">
    <citation type="submission" date="2016-10" db="EMBL/GenBank/DDBJ databases">
        <title>Comparative genome analysis of multiple Pseudomonas spp. focuses on biocontrol and plant growth promoting traits.</title>
        <authorList>
            <person name="Tao X.-Y."/>
            <person name="Taylor C.G."/>
        </authorList>
    </citation>
    <scope>NUCLEOTIDE SEQUENCE [LARGE SCALE GENOMIC DNA]</scope>
    <source>
        <strain evidence="6 7">29G9</strain>
    </source>
</reference>
<evidence type="ECO:0000256" key="3">
    <source>
        <dbReference type="ARBA" id="ARBA00023125"/>
    </source>
</evidence>
<dbReference type="SUPFAM" id="SSF53850">
    <property type="entry name" value="Periplasmic binding protein-like II"/>
    <property type="match status" value="1"/>
</dbReference>
<dbReference type="Proteomes" id="UP000284656">
    <property type="component" value="Unassembled WGS sequence"/>
</dbReference>
<dbReference type="InterPro" id="IPR058163">
    <property type="entry name" value="LysR-type_TF_proteobact-type"/>
</dbReference>